<organism evidence="1">
    <name type="scientific">marine sediment metagenome</name>
    <dbReference type="NCBI Taxonomy" id="412755"/>
    <lineage>
        <taxon>unclassified sequences</taxon>
        <taxon>metagenomes</taxon>
        <taxon>ecological metagenomes</taxon>
    </lineage>
</organism>
<name>X0W5F9_9ZZZZ</name>
<protein>
    <submittedName>
        <fullName evidence="1">Uncharacterized protein</fullName>
    </submittedName>
</protein>
<accession>X0W5F9</accession>
<comment type="caution">
    <text evidence="1">The sequence shown here is derived from an EMBL/GenBank/DDBJ whole genome shotgun (WGS) entry which is preliminary data.</text>
</comment>
<feature type="non-terminal residue" evidence="1">
    <location>
        <position position="262"/>
    </location>
</feature>
<dbReference type="AlphaFoldDB" id="X0W5F9"/>
<gene>
    <name evidence="1" type="ORF">S01H1_49939</name>
</gene>
<reference evidence="1" key="1">
    <citation type="journal article" date="2014" name="Front. Microbiol.">
        <title>High frequency of phylogenetically diverse reductive dehalogenase-homologous genes in deep subseafloor sedimentary metagenomes.</title>
        <authorList>
            <person name="Kawai M."/>
            <person name="Futagami T."/>
            <person name="Toyoda A."/>
            <person name="Takaki Y."/>
            <person name="Nishi S."/>
            <person name="Hori S."/>
            <person name="Arai W."/>
            <person name="Tsubouchi T."/>
            <person name="Morono Y."/>
            <person name="Uchiyama I."/>
            <person name="Ito T."/>
            <person name="Fujiyama A."/>
            <person name="Inagaki F."/>
            <person name="Takami H."/>
        </authorList>
    </citation>
    <scope>NUCLEOTIDE SEQUENCE</scope>
    <source>
        <strain evidence="1">Expedition CK06-06</strain>
    </source>
</reference>
<dbReference type="EMBL" id="BARS01032154">
    <property type="protein sequence ID" value="GAG26114.1"/>
    <property type="molecule type" value="Genomic_DNA"/>
</dbReference>
<evidence type="ECO:0000313" key="1">
    <source>
        <dbReference type="EMBL" id="GAG26114.1"/>
    </source>
</evidence>
<proteinExistence type="predicted"/>
<sequence length="262" mass="28690">QTRAVVNEVYADLDIPLDSKEYKMTAPDLTNEIMIGGAQLTDMAIKMAFIDKLGVAKVNKFLSYLGENGKLYKFGTGVFKMALEEGKFRVVGGNAGTGAAFYVANKVMPTIHTKKPWLDVIWNGFAKGTFGMTIAMEGAAQMETAYHAAANDNDVIREMTEVFGELPEASRRIMVELITAAPFGIKGMFDRGALPNVSAPKIGELAKEMEANGAKFAAAEMRSLEAQLGSKATFQATWDTMYKIEILKENKKYDRGELKTKA</sequence>
<feature type="non-terminal residue" evidence="1">
    <location>
        <position position="1"/>
    </location>
</feature>